<evidence type="ECO:0000256" key="1">
    <source>
        <dbReference type="SAM" id="MobiDB-lite"/>
    </source>
</evidence>
<organism evidence="2 3">
    <name type="scientific">Kozakia baliensis</name>
    <dbReference type="NCBI Taxonomy" id="153496"/>
    <lineage>
        <taxon>Bacteria</taxon>
        <taxon>Pseudomonadati</taxon>
        <taxon>Pseudomonadota</taxon>
        <taxon>Alphaproteobacteria</taxon>
        <taxon>Acetobacterales</taxon>
        <taxon>Acetobacteraceae</taxon>
        <taxon>Kozakia</taxon>
    </lineage>
</organism>
<dbReference type="Proteomes" id="UP000179145">
    <property type="component" value="Chromosome"/>
</dbReference>
<evidence type="ECO:0000313" key="2">
    <source>
        <dbReference type="EMBL" id="AOX15853.1"/>
    </source>
</evidence>
<dbReference type="AlphaFoldDB" id="A0A1D8UQD4"/>
<gene>
    <name evidence="2" type="ORF">A0U89_00460</name>
</gene>
<sequence>MSTNPEVNPLGNEGAQGATSTTQGAGYAEQDFAKSIDNLHSSHQDDFAVFQKHANDGNGNAMVNDIVNDYKKGDISKSDANALAVEVQQVANVNGGGKINKKERTKLETDLGNSDDVITNGHTRGADWWKEHGSQFLGAVGLAGGAIADAATKKA</sequence>
<evidence type="ECO:0000313" key="3">
    <source>
        <dbReference type="Proteomes" id="UP000179145"/>
    </source>
</evidence>
<dbReference type="OrthoDB" id="7242036at2"/>
<name>A0A1D8UQD4_9PROT</name>
<feature type="region of interest" description="Disordered" evidence="1">
    <location>
        <begin position="1"/>
        <end position="38"/>
    </location>
</feature>
<reference evidence="2 3" key="1">
    <citation type="journal article" date="2016" name="Microb. Cell Fact.">
        <title>Dissection of exopolysaccharide biosynthesis in Kozakia baliensis.</title>
        <authorList>
            <person name="Brandt J.U."/>
            <person name="Jakob F."/>
            <person name="Behr J."/>
            <person name="Geissler A.J."/>
            <person name="Vogel R.F."/>
        </authorList>
    </citation>
    <scope>NUCLEOTIDE SEQUENCE [LARGE SCALE GENOMIC DNA]</scope>
    <source>
        <strain evidence="2 3">DSM 14400</strain>
    </source>
</reference>
<dbReference type="KEGG" id="kba:A0U89_00460"/>
<accession>A0A1D8UQD4</accession>
<protein>
    <submittedName>
        <fullName evidence="2">Uncharacterized protein</fullName>
    </submittedName>
</protein>
<keyword evidence="3" id="KW-1185">Reference proteome</keyword>
<dbReference type="EMBL" id="CP014674">
    <property type="protein sequence ID" value="AOX15853.1"/>
    <property type="molecule type" value="Genomic_DNA"/>
</dbReference>
<proteinExistence type="predicted"/>
<dbReference type="RefSeq" id="WP_070401716.1">
    <property type="nucleotide sequence ID" value="NZ_CP014674.1"/>
</dbReference>